<dbReference type="InterPro" id="IPR040476">
    <property type="entry name" value="CSD2"/>
</dbReference>
<dbReference type="EMBL" id="JMFG01000003">
    <property type="protein sequence ID" value="KDA54838.1"/>
    <property type="molecule type" value="Genomic_DNA"/>
</dbReference>
<name>A0A062XVE7_9BACT</name>
<evidence type="ECO:0000313" key="12">
    <source>
        <dbReference type="Proteomes" id="UP000027284"/>
    </source>
</evidence>
<evidence type="ECO:0000256" key="2">
    <source>
        <dbReference type="ARBA" id="ARBA00004496"/>
    </source>
</evidence>
<dbReference type="PANTHER" id="PTHR23355">
    <property type="entry name" value="RIBONUCLEASE"/>
    <property type="match status" value="1"/>
</dbReference>
<dbReference type="OrthoDB" id="9764149at2"/>
<dbReference type="Pfam" id="PF08206">
    <property type="entry name" value="OB_RNB"/>
    <property type="match status" value="1"/>
</dbReference>
<dbReference type="InterPro" id="IPR013223">
    <property type="entry name" value="RNase_B_OB_dom"/>
</dbReference>
<evidence type="ECO:0000256" key="1">
    <source>
        <dbReference type="ARBA" id="ARBA00001849"/>
    </source>
</evidence>
<dbReference type="SMART" id="SM00955">
    <property type="entry name" value="RNB"/>
    <property type="match status" value="1"/>
</dbReference>
<dbReference type="EC" id="3.1.13.1" evidence="8"/>
<dbReference type="SMART" id="SM00357">
    <property type="entry name" value="CSP"/>
    <property type="match status" value="1"/>
</dbReference>
<feature type="domain" description="S1 motif" evidence="10">
    <location>
        <begin position="613"/>
        <end position="694"/>
    </location>
</feature>
<dbReference type="InterPro" id="IPR003029">
    <property type="entry name" value="S1_domain"/>
</dbReference>
<dbReference type="GO" id="GO:0008859">
    <property type="term" value="F:exoribonuclease II activity"/>
    <property type="evidence" value="ECO:0007669"/>
    <property type="project" value="UniProtKB-UniRule"/>
</dbReference>
<dbReference type="NCBIfam" id="TIGR02063">
    <property type="entry name" value="RNase_R"/>
    <property type="match status" value="1"/>
</dbReference>
<dbReference type="InterPro" id="IPR011129">
    <property type="entry name" value="CSD"/>
</dbReference>
<dbReference type="Pfam" id="PF17876">
    <property type="entry name" value="CSD2"/>
    <property type="match status" value="1"/>
</dbReference>
<keyword evidence="7 8" id="KW-0694">RNA-binding</keyword>
<dbReference type="InterPro" id="IPR012340">
    <property type="entry name" value="NA-bd_OB-fold"/>
</dbReference>
<comment type="function">
    <text evidence="8">3'-5' exoribonuclease that releases 5'-nucleoside monophosphates and is involved in maturation of structured RNAs.</text>
</comment>
<dbReference type="CDD" id="cd04471">
    <property type="entry name" value="S1_RNase_R"/>
    <property type="match status" value="1"/>
</dbReference>
<dbReference type="Proteomes" id="UP000027284">
    <property type="component" value="Unassembled WGS sequence"/>
</dbReference>
<dbReference type="AlphaFoldDB" id="A0A062XVE7"/>
<evidence type="ECO:0000256" key="6">
    <source>
        <dbReference type="ARBA" id="ARBA00022839"/>
    </source>
</evidence>
<dbReference type="InterPro" id="IPR004476">
    <property type="entry name" value="RNase_II/RNase_R"/>
</dbReference>
<evidence type="ECO:0000256" key="4">
    <source>
        <dbReference type="ARBA" id="ARBA00022722"/>
    </source>
</evidence>
<dbReference type="InterPro" id="IPR022966">
    <property type="entry name" value="RNase_II/R_CS"/>
</dbReference>
<keyword evidence="5 8" id="KW-0378">Hydrolase</keyword>
<dbReference type="GO" id="GO:0006402">
    <property type="term" value="P:mRNA catabolic process"/>
    <property type="evidence" value="ECO:0007669"/>
    <property type="project" value="TreeGrafter"/>
</dbReference>
<dbReference type="Pfam" id="PF00575">
    <property type="entry name" value="S1"/>
    <property type="match status" value="1"/>
</dbReference>
<organism evidence="11 12">
    <name type="scientific">Thermoanaerobaculum aquaticum</name>
    <dbReference type="NCBI Taxonomy" id="1312852"/>
    <lineage>
        <taxon>Bacteria</taxon>
        <taxon>Pseudomonadati</taxon>
        <taxon>Acidobacteriota</taxon>
        <taxon>Thermoanaerobaculia</taxon>
        <taxon>Thermoanaerobaculales</taxon>
        <taxon>Thermoanaerobaculaceae</taxon>
        <taxon>Thermoanaerobaculum</taxon>
    </lineage>
</organism>
<comment type="caution">
    <text evidence="11">The sequence shown here is derived from an EMBL/GenBank/DDBJ whole genome shotgun (WGS) entry which is preliminary data.</text>
</comment>
<dbReference type="InterPro" id="IPR050180">
    <property type="entry name" value="RNR_Ribonuclease"/>
</dbReference>
<gene>
    <name evidence="8" type="primary">rnr</name>
    <name evidence="11" type="ORF">EG19_07575</name>
</gene>
<dbReference type="InterPro" id="IPR011805">
    <property type="entry name" value="RNase_R"/>
</dbReference>
<dbReference type="PANTHER" id="PTHR23355:SF9">
    <property type="entry name" value="DIS3-LIKE EXONUCLEASE 2"/>
    <property type="match status" value="1"/>
</dbReference>
<dbReference type="NCBIfam" id="TIGR00358">
    <property type="entry name" value="3_prime_RNase"/>
    <property type="match status" value="1"/>
</dbReference>
<dbReference type="SMART" id="SM00316">
    <property type="entry name" value="S1"/>
    <property type="match status" value="1"/>
</dbReference>
<evidence type="ECO:0000313" key="11">
    <source>
        <dbReference type="EMBL" id="KDA54838.1"/>
    </source>
</evidence>
<comment type="subcellular location">
    <subcellularLocation>
        <location evidence="2 8">Cytoplasm</location>
    </subcellularLocation>
</comment>
<keyword evidence="3 8" id="KW-0963">Cytoplasm</keyword>
<evidence type="ECO:0000256" key="8">
    <source>
        <dbReference type="HAMAP-Rule" id="MF_01895"/>
    </source>
</evidence>
<evidence type="ECO:0000256" key="5">
    <source>
        <dbReference type="ARBA" id="ARBA00022801"/>
    </source>
</evidence>
<dbReference type="STRING" id="1312852.EG19_07575"/>
<dbReference type="PROSITE" id="PS50126">
    <property type="entry name" value="S1"/>
    <property type="match status" value="1"/>
</dbReference>
<comment type="catalytic activity">
    <reaction evidence="1 8">
        <text>Exonucleolytic cleavage in the 3'- to 5'-direction to yield nucleoside 5'-phosphates.</text>
        <dbReference type="EC" id="3.1.13.1"/>
    </reaction>
</comment>
<evidence type="ECO:0000256" key="9">
    <source>
        <dbReference type="SAM" id="MobiDB-lite"/>
    </source>
</evidence>
<keyword evidence="12" id="KW-1185">Reference proteome</keyword>
<dbReference type="InterPro" id="IPR001900">
    <property type="entry name" value="RNase_II/R"/>
</dbReference>
<dbReference type="Gene3D" id="2.40.50.140">
    <property type="entry name" value="Nucleic acid-binding proteins"/>
    <property type="match status" value="2"/>
</dbReference>
<dbReference type="Pfam" id="PF00773">
    <property type="entry name" value="RNB"/>
    <property type="match status" value="1"/>
</dbReference>
<evidence type="ECO:0000256" key="7">
    <source>
        <dbReference type="ARBA" id="ARBA00022884"/>
    </source>
</evidence>
<proteinExistence type="inferred from homology"/>
<feature type="region of interest" description="Disordered" evidence="9">
    <location>
        <begin position="698"/>
        <end position="752"/>
    </location>
</feature>
<dbReference type="GO" id="GO:0003723">
    <property type="term" value="F:RNA binding"/>
    <property type="evidence" value="ECO:0007669"/>
    <property type="project" value="UniProtKB-UniRule"/>
</dbReference>
<dbReference type="PROSITE" id="PS01175">
    <property type="entry name" value="RIBONUCLEASE_II"/>
    <property type="match status" value="1"/>
</dbReference>
<dbReference type="SUPFAM" id="SSF50249">
    <property type="entry name" value="Nucleic acid-binding proteins"/>
    <property type="match status" value="4"/>
</dbReference>
<accession>A0A062XVE7</accession>
<keyword evidence="4 8" id="KW-0540">Nuclease</keyword>
<reference evidence="11 12" key="1">
    <citation type="submission" date="2014-04" db="EMBL/GenBank/DDBJ databases">
        <title>The Genome Sequence of Thermoanaerobaculum aquaticum MP-01, The First Cultivated Group 23 Acidobacterium.</title>
        <authorList>
            <person name="Stamps B.W."/>
            <person name="Losey N.A."/>
            <person name="Lawson P.A."/>
            <person name="Stevenson B.S."/>
        </authorList>
    </citation>
    <scope>NUCLEOTIDE SEQUENCE [LARGE SCALE GENOMIC DNA]</scope>
    <source>
        <strain evidence="11 12">MP-01</strain>
    </source>
</reference>
<sequence length="752" mass="84458">MLRDFGPQGASPRRLAELLELPPGSLEEVLQLAEERAVAVGLPNGRWVLPDQAGFVAGVVRTTAKGFGVVRPVKGQGDEVVVPPESLKNAMDGDLVLVKRRSKRVRGRWVADRFGEVVKVLRRARQTIVGRFFPDPVQPWVDPYARKLHMKVLVETPNFPVREGEFVEVVVTEYGETGPLSGRVLRTLGQAGEPGVDEEVVLSELGIPVEFPPEALEEAERLPDAVREQDLAGRRDLRHQPAVTIDGETAKDFDDAVVAFPGPGDAVEVFVHIADVSHYVTPYSALDLAARERGTSVYLPGRCVPMLPEKLSNGLCSLVPEQDRLAFTVRFLVTPEGRIADYQAFRSVFRSRRRCTYTEVFSWLEAGEFPSDLPPGVAQSLRLLDLAALRLRAQRQRRGSIDFDLPEPEILLDPQGFMTGVREAPRNRAHRLIEELMIAANEAVARMLVFGRTPGIFRVHSRPSPGKLAELQAVLEEFGVPLAGDLEELPASELQRVLAAIEGRPEERFLQTLILRSLARAEYLPECRGHYALATDFYLHFTSPIRRYPDLVVHRFLAHLLEGKRFSPSERELVEAELWEISQTSSFTERRAEEAEREVVRWKQAEFMKEKVGQEFSGHITGVLAFGLFVQLDEIFVEGLVHASTMDDDRYRYEEESHRLVGERTGRIFRLGDPVRVKVLGVDEETMGVDFALILPPLEHLRPSPPSPARKEKPARGQAGRAARGKERHKKPRPPKHEQKTARQPASRRRGR</sequence>
<protein>
    <recommendedName>
        <fullName evidence="8">Ribonuclease R</fullName>
        <shortName evidence="8">RNase R</shortName>
        <ecNumber evidence="8">3.1.13.1</ecNumber>
    </recommendedName>
</protein>
<evidence type="ECO:0000256" key="3">
    <source>
        <dbReference type="ARBA" id="ARBA00022490"/>
    </source>
</evidence>
<dbReference type="RefSeq" id="WP_161685270.1">
    <property type="nucleotide sequence ID" value="NZ_JMFG01000003.1"/>
</dbReference>
<evidence type="ECO:0000259" key="10">
    <source>
        <dbReference type="PROSITE" id="PS50126"/>
    </source>
</evidence>
<dbReference type="HAMAP" id="MF_01895">
    <property type="entry name" value="RNase_R"/>
    <property type="match status" value="1"/>
</dbReference>
<comment type="similarity">
    <text evidence="8">Belongs to the RNR ribonuclease family. RNase R subfamily.</text>
</comment>
<keyword evidence="6 8" id="KW-0269">Exonuclease</keyword>
<dbReference type="GO" id="GO:0005829">
    <property type="term" value="C:cytosol"/>
    <property type="evidence" value="ECO:0007669"/>
    <property type="project" value="TreeGrafter"/>
</dbReference>